<proteinExistence type="predicted"/>
<reference evidence="1 2" key="1">
    <citation type="submission" date="2016-08" db="EMBL/GenBank/DDBJ databases">
        <title>Draft genome sequence of Candidatus Piscirickettsia litoralis, from seawater.</title>
        <authorList>
            <person name="Wan X."/>
            <person name="Lee A.J."/>
            <person name="Hou S."/>
            <person name="Donachie S.P."/>
        </authorList>
    </citation>
    <scope>NUCLEOTIDE SEQUENCE [LARGE SCALE GENOMIC DNA]</scope>
    <source>
        <strain evidence="1 2">Y2</strain>
    </source>
</reference>
<evidence type="ECO:0000313" key="1">
    <source>
        <dbReference type="EMBL" id="ODN42461.1"/>
    </source>
</evidence>
<sequence length="147" mass="16529">MKFKNNSNGQELLDSNQAESIVDDLIEICTVNNQQDEGDKEGYNTEYMDNLEDDDSDNQYNIFMNIPLEDRLDSDYFDFEVSSLESTLVDKQQIKIAVEKILILSDIGLKEAKAIVGDIINDLSVVTTYEGYSGDSNIEKLLAELVG</sequence>
<organism evidence="1 2">
    <name type="scientific">Piscirickettsia litoralis</name>
    <dbReference type="NCBI Taxonomy" id="1891921"/>
    <lineage>
        <taxon>Bacteria</taxon>
        <taxon>Pseudomonadati</taxon>
        <taxon>Pseudomonadota</taxon>
        <taxon>Gammaproteobacteria</taxon>
        <taxon>Thiotrichales</taxon>
        <taxon>Piscirickettsiaceae</taxon>
        <taxon>Piscirickettsia</taxon>
    </lineage>
</organism>
<protein>
    <submittedName>
        <fullName evidence="1">Uncharacterized protein</fullName>
    </submittedName>
</protein>
<dbReference type="Proteomes" id="UP000094329">
    <property type="component" value="Unassembled WGS sequence"/>
</dbReference>
<accession>A0ABX3A0S4</accession>
<gene>
    <name evidence="1" type="ORF">BGC07_05350</name>
</gene>
<comment type="caution">
    <text evidence="1">The sequence shown here is derived from an EMBL/GenBank/DDBJ whole genome shotgun (WGS) entry which is preliminary data.</text>
</comment>
<name>A0ABX3A0S4_9GAMM</name>
<dbReference type="EMBL" id="MDTU01000001">
    <property type="protein sequence ID" value="ODN42461.1"/>
    <property type="molecule type" value="Genomic_DNA"/>
</dbReference>
<keyword evidence="2" id="KW-1185">Reference proteome</keyword>
<evidence type="ECO:0000313" key="2">
    <source>
        <dbReference type="Proteomes" id="UP000094329"/>
    </source>
</evidence>